<evidence type="ECO:0000313" key="2">
    <source>
        <dbReference type="Proteomes" id="UP000008068"/>
    </source>
</evidence>
<dbReference type="EMBL" id="GL379875">
    <property type="protein sequence ID" value="EGT59213.1"/>
    <property type="molecule type" value="Genomic_DNA"/>
</dbReference>
<organism evidence="2">
    <name type="scientific">Caenorhabditis brenneri</name>
    <name type="common">Nematode worm</name>
    <dbReference type="NCBI Taxonomy" id="135651"/>
    <lineage>
        <taxon>Eukaryota</taxon>
        <taxon>Metazoa</taxon>
        <taxon>Ecdysozoa</taxon>
        <taxon>Nematoda</taxon>
        <taxon>Chromadorea</taxon>
        <taxon>Rhabditida</taxon>
        <taxon>Rhabditina</taxon>
        <taxon>Rhabditomorpha</taxon>
        <taxon>Rhabditoidea</taxon>
        <taxon>Rhabditidae</taxon>
        <taxon>Peloderinae</taxon>
        <taxon>Caenorhabditis</taxon>
    </lineage>
</organism>
<name>G0NFA9_CAEBE</name>
<dbReference type="Proteomes" id="UP000008068">
    <property type="component" value="Unassembled WGS sequence"/>
</dbReference>
<accession>G0NFA9</accession>
<dbReference type="AlphaFoldDB" id="G0NFA9"/>
<gene>
    <name evidence="1" type="ORF">CAEBREN_07427</name>
</gene>
<keyword evidence="2" id="KW-1185">Reference proteome</keyword>
<dbReference type="HOGENOM" id="CLU_2415252_0_0_1"/>
<dbReference type="InParanoid" id="G0NFA9"/>
<evidence type="ECO:0000313" key="1">
    <source>
        <dbReference type="EMBL" id="EGT59213.1"/>
    </source>
</evidence>
<reference evidence="2" key="1">
    <citation type="submission" date="2011-07" db="EMBL/GenBank/DDBJ databases">
        <authorList>
            <consortium name="Caenorhabditis brenneri Sequencing and Analysis Consortium"/>
            <person name="Wilson R.K."/>
        </authorList>
    </citation>
    <scope>NUCLEOTIDE SEQUENCE [LARGE SCALE GENOMIC DNA]</scope>
    <source>
        <strain evidence="2">PB2801</strain>
    </source>
</reference>
<sequence>MSVSSDQQVENLKKEAIAELEAYILVQFELQQNIRASDLKSIYRQFVFKHPGLELPEQEEMIKKVNEKLMQEKGYKVCFPGFGQDCFDHLIV</sequence>
<protein>
    <submittedName>
        <fullName evidence="1">Uncharacterized protein</fullName>
    </submittedName>
</protein>
<proteinExistence type="predicted"/>